<feature type="region of interest" description="Disordered" evidence="6">
    <location>
        <begin position="309"/>
        <end position="348"/>
    </location>
</feature>
<evidence type="ECO:0000313" key="9">
    <source>
        <dbReference type="EMBL" id="KAK3345523.1"/>
    </source>
</evidence>
<accession>A0AAE0JGH3</accession>
<evidence type="ECO:0000256" key="3">
    <source>
        <dbReference type="ARBA" id="ARBA00022989"/>
    </source>
</evidence>
<evidence type="ECO:0000256" key="5">
    <source>
        <dbReference type="ARBA" id="ARBA00038359"/>
    </source>
</evidence>
<evidence type="ECO:0000313" key="10">
    <source>
        <dbReference type="Proteomes" id="UP001278500"/>
    </source>
</evidence>
<feature type="transmembrane region" description="Helical" evidence="7">
    <location>
        <begin position="101"/>
        <end position="122"/>
    </location>
</feature>
<dbReference type="AlphaFoldDB" id="A0AAE0JGH3"/>
<dbReference type="Pfam" id="PF20684">
    <property type="entry name" value="Fung_rhodopsin"/>
    <property type="match status" value="1"/>
</dbReference>
<comment type="caution">
    <text evidence="9">The sequence shown here is derived from an EMBL/GenBank/DDBJ whole genome shotgun (WGS) entry which is preliminary data.</text>
</comment>
<feature type="transmembrane region" description="Helical" evidence="7">
    <location>
        <begin position="12"/>
        <end position="32"/>
    </location>
</feature>
<keyword evidence="4 7" id="KW-0472">Membrane</keyword>
<protein>
    <recommendedName>
        <fullName evidence="8">Rhodopsin domain-containing protein</fullName>
    </recommendedName>
</protein>
<keyword evidence="10" id="KW-1185">Reference proteome</keyword>
<comment type="subcellular location">
    <subcellularLocation>
        <location evidence="1">Membrane</location>
        <topology evidence="1">Multi-pass membrane protein</topology>
    </subcellularLocation>
</comment>
<feature type="transmembrane region" description="Helical" evidence="7">
    <location>
        <begin position="246"/>
        <end position="273"/>
    </location>
</feature>
<dbReference type="InterPro" id="IPR049326">
    <property type="entry name" value="Rhodopsin_dom_fungi"/>
</dbReference>
<reference evidence="9" key="2">
    <citation type="submission" date="2023-06" db="EMBL/GenBank/DDBJ databases">
        <authorList>
            <consortium name="Lawrence Berkeley National Laboratory"/>
            <person name="Haridas S."/>
            <person name="Hensen N."/>
            <person name="Bonometti L."/>
            <person name="Westerberg I."/>
            <person name="Brannstrom I.O."/>
            <person name="Guillou S."/>
            <person name="Cros-Aarteil S."/>
            <person name="Calhoun S."/>
            <person name="Kuo A."/>
            <person name="Mondo S."/>
            <person name="Pangilinan J."/>
            <person name="Riley R."/>
            <person name="Labutti K."/>
            <person name="Andreopoulos B."/>
            <person name="Lipzen A."/>
            <person name="Chen C."/>
            <person name="Yanf M."/>
            <person name="Daum C."/>
            <person name="Ng V."/>
            <person name="Clum A."/>
            <person name="Steindorff A."/>
            <person name="Ohm R."/>
            <person name="Martin F."/>
            <person name="Silar P."/>
            <person name="Natvig D."/>
            <person name="Lalanne C."/>
            <person name="Gautier V."/>
            <person name="Ament-Velasquez S.L."/>
            <person name="Kruys A."/>
            <person name="Hutchinson M.I."/>
            <person name="Powell A.J."/>
            <person name="Barry K."/>
            <person name="Miller A.N."/>
            <person name="Grigoriev I.V."/>
            <person name="Debuchy R."/>
            <person name="Gladieux P."/>
            <person name="Thoren M.H."/>
            <person name="Johannesson H."/>
        </authorList>
    </citation>
    <scope>NUCLEOTIDE SEQUENCE</scope>
    <source>
        <strain evidence="9">CBS 560.94</strain>
    </source>
</reference>
<dbReference type="InterPro" id="IPR052337">
    <property type="entry name" value="SAT4-like"/>
</dbReference>
<feature type="domain" description="Rhodopsin" evidence="8">
    <location>
        <begin position="28"/>
        <end position="275"/>
    </location>
</feature>
<keyword evidence="2 7" id="KW-0812">Transmembrane</keyword>
<organism evidence="9 10">
    <name type="scientific">Neurospora tetraspora</name>
    <dbReference type="NCBI Taxonomy" id="94610"/>
    <lineage>
        <taxon>Eukaryota</taxon>
        <taxon>Fungi</taxon>
        <taxon>Dikarya</taxon>
        <taxon>Ascomycota</taxon>
        <taxon>Pezizomycotina</taxon>
        <taxon>Sordariomycetes</taxon>
        <taxon>Sordariomycetidae</taxon>
        <taxon>Sordariales</taxon>
        <taxon>Sordariaceae</taxon>
        <taxon>Neurospora</taxon>
    </lineage>
</organism>
<feature type="transmembrane region" description="Helical" evidence="7">
    <location>
        <begin position="129"/>
        <end position="151"/>
    </location>
</feature>
<dbReference type="GO" id="GO:0016020">
    <property type="term" value="C:membrane"/>
    <property type="evidence" value="ECO:0007669"/>
    <property type="project" value="UniProtKB-SubCell"/>
</dbReference>
<feature type="transmembrane region" description="Helical" evidence="7">
    <location>
        <begin position="44"/>
        <end position="63"/>
    </location>
</feature>
<gene>
    <name evidence="9" type="ORF">B0H65DRAFT_509220</name>
</gene>
<reference evidence="9" key="1">
    <citation type="journal article" date="2023" name="Mol. Phylogenet. Evol.">
        <title>Genome-scale phylogeny and comparative genomics of the fungal order Sordariales.</title>
        <authorList>
            <person name="Hensen N."/>
            <person name="Bonometti L."/>
            <person name="Westerberg I."/>
            <person name="Brannstrom I.O."/>
            <person name="Guillou S."/>
            <person name="Cros-Aarteil S."/>
            <person name="Calhoun S."/>
            <person name="Haridas S."/>
            <person name="Kuo A."/>
            <person name="Mondo S."/>
            <person name="Pangilinan J."/>
            <person name="Riley R."/>
            <person name="LaButti K."/>
            <person name="Andreopoulos B."/>
            <person name="Lipzen A."/>
            <person name="Chen C."/>
            <person name="Yan M."/>
            <person name="Daum C."/>
            <person name="Ng V."/>
            <person name="Clum A."/>
            <person name="Steindorff A."/>
            <person name="Ohm R.A."/>
            <person name="Martin F."/>
            <person name="Silar P."/>
            <person name="Natvig D.O."/>
            <person name="Lalanne C."/>
            <person name="Gautier V."/>
            <person name="Ament-Velasquez S.L."/>
            <person name="Kruys A."/>
            <person name="Hutchinson M.I."/>
            <person name="Powell A.J."/>
            <person name="Barry K."/>
            <person name="Miller A.N."/>
            <person name="Grigoriev I.V."/>
            <person name="Debuchy R."/>
            <person name="Gladieux P."/>
            <person name="Hiltunen Thoren M."/>
            <person name="Johannesson H."/>
        </authorList>
    </citation>
    <scope>NUCLEOTIDE SEQUENCE</scope>
    <source>
        <strain evidence="9">CBS 560.94</strain>
    </source>
</reference>
<name>A0AAE0JGH3_9PEZI</name>
<feature type="transmembrane region" description="Helical" evidence="7">
    <location>
        <begin position="214"/>
        <end position="234"/>
    </location>
</feature>
<dbReference type="GeneID" id="87865445"/>
<dbReference type="Proteomes" id="UP001278500">
    <property type="component" value="Unassembled WGS sequence"/>
</dbReference>
<dbReference type="PANTHER" id="PTHR33048:SF92">
    <property type="entry name" value="INTEGRAL MEMBRANE PROTEIN"/>
    <property type="match status" value="1"/>
</dbReference>
<feature type="compositionally biased region" description="Polar residues" evidence="6">
    <location>
        <begin position="319"/>
        <end position="330"/>
    </location>
</feature>
<evidence type="ECO:0000256" key="7">
    <source>
        <dbReference type="SAM" id="Phobius"/>
    </source>
</evidence>
<evidence type="ECO:0000256" key="6">
    <source>
        <dbReference type="SAM" id="MobiDB-lite"/>
    </source>
</evidence>
<evidence type="ECO:0000256" key="2">
    <source>
        <dbReference type="ARBA" id="ARBA00022692"/>
    </source>
</evidence>
<dbReference type="PANTHER" id="PTHR33048">
    <property type="entry name" value="PTH11-LIKE INTEGRAL MEMBRANE PROTEIN (AFU_ORTHOLOGUE AFUA_5G11245)"/>
    <property type="match status" value="1"/>
</dbReference>
<proteinExistence type="inferred from homology"/>
<feature type="transmembrane region" description="Helical" evidence="7">
    <location>
        <begin position="184"/>
        <end position="202"/>
    </location>
</feature>
<sequence length="348" mass="38242">MGKDKDALGVLFGGMITYLVVALVFICLRFYSKRIAKSKFHLDDWVLVLSFIIELIYTVIVLWQTNNGLGVPVEKLIASGDMVKVMQKVVVLLKWSPIMELFAVLGTAVSKLSFCITLLRLVVKRWQKIAVWFLITTCTAITLGISIISFFQCTFQAMPNPLLGENSYCVKQQSVKTYNTFSSAYHVFMDFALSLVPTLVIWRLNMEDRRKISIISAMSLGFIAGGVGLGKTVMNATLGDNGTYNIATMLVLVQAEITATIGAACVPFCSPLVRKIRARMKGESYDPEAGIAGSGPRPVPLAMGVLQRNRQSKGHARLESSSDSYTQPSTGKEDDSVAILEVDSGMQR</sequence>
<comment type="similarity">
    <text evidence="5">Belongs to the SAT4 family.</text>
</comment>
<dbReference type="EMBL" id="JAUEPP010000004">
    <property type="protein sequence ID" value="KAK3345523.1"/>
    <property type="molecule type" value="Genomic_DNA"/>
</dbReference>
<dbReference type="RefSeq" id="XP_062682136.1">
    <property type="nucleotide sequence ID" value="XM_062828291.1"/>
</dbReference>
<evidence type="ECO:0000259" key="8">
    <source>
        <dbReference type="Pfam" id="PF20684"/>
    </source>
</evidence>
<evidence type="ECO:0000256" key="4">
    <source>
        <dbReference type="ARBA" id="ARBA00023136"/>
    </source>
</evidence>
<evidence type="ECO:0000256" key="1">
    <source>
        <dbReference type="ARBA" id="ARBA00004141"/>
    </source>
</evidence>
<keyword evidence="3 7" id="KW-1133">Transmembrane helix</keyword>